<dbReference type="AlphaFoldDB" id="A0A454C8Z6"/>
<reference evidence="1 2" key="2">
    <citation type="submission" date="2018-10" db="EMBL/GenBank/DDBJ databases">
        <title>Detection and isolation of Mycoplasma hominis as a predominant microorganism from pelvic cavity of patient with salpingitis and tubo-ovarian abscess.</title>
        <authorList>
            <person name="Guschin A.E."/>
            <person name="Khayrullina G.A."/>
            <person name="Rakovskaya I.V."/>
            <person name="Shelenkov A.A."/>
            <person name="Shagin D.A."/>
        </authorList>
    </citation>
    <scope>NUCLEOTIDE SEQUENCE [LARGE SCALE GENOMIC DNA]</scope>
    <source>
        <strain evidence="2">TOA</strain>
    </source>
</reference>
<evidence type="ECO:0000313" key="2">
    <source>
        <dbReference type="Proteomes" id="UP000029712"/>
    </source>
</evidence>
<dbReference type="RefSeq" id="WP_036439265.1">
    <property type="nucleotide sequence ID" value="NZ_CP011538.1"/>
</dbReference>
<organism evidence="1 2">
    <name type="scientific">Metamycoplasma hominis</name>
    <name type="common">Mycoplasma hominis</name>
    <dbReference type="NCBI Taxonomy" id="2098"/>
    <lineage>
        <taxon>Bacteria</taxon>
        <taxon>Bacillati</taxon>
        <taxon>Mycoplasmatota</taxon>
        <taxon>Mycoplasmoidales</taxon>
        <taxon>Metamycoplasmataceae</taxon>
        <taxon>Metamycoplasma</taxon>
    </lineage>
</organism>
<dbReference type="Proteomes" id="UP000029712">
    <property type="component" value="Chromosome"/>
</dbReference>
<reference evidence="1 2" key="1">
    <citation type="submission" date="2014-08" db="EMBL/GenBank/DDBJ databases">
        <authorList>
            <person name="Kuleshov K."/>
            <person name="Dedkov V."/>
            <person name="Markelov M."/>
            <person name="Pimkina E."/>
        </authorList>
    </citation>
    <scope>NUCLEOTIDE SEQUENCE [LARGE SCALE GENOMIC DNA]</scope>
    <source>
        <strain evidence="2">TOA</strain>
    </source>
</reference>
<dbReference type="EMBL" id="CP033021">
    <property type="protein sequence ID" value="AYN65182.1"/>
    <property type="molecule type" value="Genomic_DNA"/>
</dbReference>
<sequence length="230" mass="27072">MNLIKIDLHVHSQDSSHTGSNISQESDLEKLLILTKKRVKIASFSDHDNFYIESYLKRLEIIKQYNIDITLWPGIEVNLRKYDGQIGQAIFIFDPDSNLKELNEVTKKEFRFNSNKYTYKDAVELFKKSNFNFMVFPHAGKGQDNMEWQDICNSQVDGLDITDFNNSNKKKILKQDPNIPVLYFSDTHTWKKYPQYGKFCSYVEVENKDQITFNEVKNNIKNNKVDYDKV</sequence>
<evidence type="ECO:0000313" key="1">
    <source>
        <dbReference type="EMBL" id="AYN65182.1"/>
    </source>
</evidence>
<dbReference type="Gene3D" id="3.20.20.140">
    <property type="entry name" value="Metal-dependent hydrolases"/>
    <property type="match status" value="1"/>
</dbReference>
<dbReference type="OrthoDB" id="407961at2"/>
<gene>
    <name evidence="1" type="ORF">KN71_000405</name>
</gene>
<proteinExistence type="predicted"/>
<dbReference type="SUPFAM" id="SSF89550">
    <property type="entry name" value="PHP domain-like"/>
    <property type="match status" value="1"/>
</dbReference>
<protein>
    <recommendedName>
        <fullName evidence="3">Polymerase/histidinol phosphatase N-terminal domain-containing protein</fullName>
    </recommendedName>
</protein>
<dbReference type="InterPro" id="IPR016195">
    <property type="entry name" value="Pol/histidinol_Pase-like"/>
</dbReference>
<evidence type="ECO:0008006" key="3">
    <source>
        <dbReference type="Google" id="ProtNLM"/>
    </source>
</evidence>
<accession>A0A454C8Z6</accession>
<name>A0A454C8Z6_METHO</name>